<protein>
    <recommendedName>
        <fullName evidence="3">AMP-binding enzyme</fullName>
    </recommendedName>
</protein>
<dbReference type="RefSeq" id="WP_211312612.1">
    <property type="nucleotide sequence ID" value="NZ_BAAABL010000056.1"/>
</dbReference>
<gene>
    <name evidence="1" type="ORF">GCM10009066_18360</name>
</gene>
<proteinExistence type="predicted"/>
<evidence type="ECO:0008006" key="3">
    <source>
        <dbReference type="Google" id="ProtNLM"/>
    </source>
</evidence>
<keyword evidence="2" id="KW-1185">Reference proteome</keyword>
<evidence type="ECO:0000313" key="1">
    <source>
        <dbReference type="EMBL" id="GAA0304819.1"/>
    </source>
</evidence>
<comment type="caution">
    <text evidence="1">The sequence shown here is derived from an EMBL/GenBank/DDBJ whole genome shotgun (WGS) entry which is preliminary data.</text>
</comment>
<reference evidence="1 2" key="1">
    <citation type="journal article" date="2019" name="Int. J. Syst. Evol. Microbiol.">
        <title>The Global Catalogue of Microorganisms (GCM) 10K type strain sequencing project: providing services to taxonomists for standard genome sequencing and annotation.</title>
        <authorList>
            <consortium name="The Broad Institute Genomics Platform"/>
            <consortium name="The Broad Institute Genome Sequencing Center for Infectious Disease"/>
            <person name="Wu L."/>
            <person name="Ma J."/>
        </authorList>
    </citation>
    <scope>NUCLEOTIDE SEQUENCE [LARGE SCALE GENOMIC DNA]</scope>
    <source>
        <strain evidence="1 2">JCM 16330</strain>
    </source>
</reference>
<dbReference type="AlphaFoldDB" id="A0AAV3S9G5"/>
<dbReference type="EMBL" id="BAAABL010000056">
    <property type="protein sequence ID" value="GAA0304819.1"/>
    <property type="molecule type" value="Genomic_DNA"/>
</dbReference>
<dbReference type="SUPFAM" id="SSF56801">
    <property type="entry name" value="Acetyl-CoA synthetase-like"/>
    <property type="match status" value="1"/>
</dbReference>
<dbReference type="Proteomes" id="UP001500837">
    <property type="component" value="Unassembled WGS sequence"/>
</dbReference>
<sequence length="244" mass="25191">METVYELLADLPASATLRAPPASLPAREVRATSYKVGNYLRSRGVHRGSVVGVADDPDPKAVFAFLGATLLAAPVRFDPPHAFDGRAVVAPTATLDAYDLGPGGQRVGYGERPENPADGHFEGGVWSENPAFPPVSFDGDVRALRDADGDGSSQAALLARAGNVATTLDAENVVAIRAPFTHESTVVGVLGALRAGATVLLPDDGIDDKTDSADDTETDGAAVGDVAIVTDDVDSVPEGRVLSF</sequence>
<name>A0AAV3S9G5_9EURY</name>
<accession>A0AAV3S9G5</accession>
<evidence type="ECO:0000313" key="2">
    <source>
        <dbReference type="Proteomes" id="UP001500837"/>
    </source>
</evidence>
<organism evidence="1 2">
    <name type="scientific">Halarchaeum salinum</name>
    <dbReference type="NCBI Taxonomy" id="489912"/>
    <lineage>
        <taxon>Archaea</taxon>
        <taxon>Methanobacteriati</taxon>
        <taxon>Methanobacteriota</taxon>
        <taxon>Stenosarchaea group</taxon>
        <taxon>Halobacteria</taxon>
        <taxon>Halobacteriales</taxon>
        <taxon>Halobacteriaceae</taxon>
    </lineage>
</organism>